<dbReference type="InterPro" id="IPR014729">
    <property type="entry name" value="Rossmann-like_a/b/a_fold"/>
</dbReference>
<dbReference type="NCBIfam" id="TIGR00233">
    <property type="entry name" value="trpS"/>
    <property type="match status" value="1"/>
</dbReference>
<evidence type="ECO:0000256" key="11">
    <source>
        <dbReference type="ARBA" id="ARBA00059972"/>
    </source>
</evidence>
<dbReference type="InterPro" id="IPR002305">
    <property type="entry name" value="aa-tRNA-synth_Ic"/>
</dbReference>
<evidence type="ECO:0000256" key="3">
    <source>
        <dbReference type="ARBA" id="ARBA00013161"/>
    </source>
</evidence>
<dbReference type="OrthoDB" id="15808at2759"/>
<keyword evidence="16" id="KW-1185">Reference proteome</keyword>
<evidence type="ECO:0000313" key="15">
    <source>
        <dbReference type="EnsemblMetazoa" id="AAEL006769-PA"/>
    </source>
</evidence>
<dbReference type="FunCoup" id="A0A1S4FEI3">
    <property type="interactions" value="230"/>
</dbReference>
<dbReference type="InterPro" id="IPR001412">
    <property type="entry name" value="aa-tRNA-synth_I_CS"/>
</dbReference>
<keyword evidence="6 14" id="KW-0067">ATP-binding</keyword>
<reference evidence="15" key="2">
    <citation type="submission" date="2020-05" db="UniProtKB">
        <authorList>
            <consortium name="EnsemblMetazoa"/>
        </authorList>
    </citation>
    <scope>IDENTIFICATION</scope>
    <source>
        <strain evidence="15">LVP_AGWG</strain>
    </source>
</reference>
<keyword evidence="7 14" id="KW-0648">Protein biosynthesis</keyword>
<keyword evidence="8 14" id="KW-0030">Aminoacyl-tRNA synthetase</keyword>
<dbReference type="FunFam" id="1.10.240.10:FF:000002">
    <property type="entry name" value="Tryptophan--tRNA ligase"/>
    <property type="match status" value="1"/>
</dbReference>
<evidence type="ECO:0000256" key="14">
    <source>
        <dbReference type="RuleBase" id="RU363036"/>
    </source>
</evidence>
<keyword evidence="5 14" id="KW-0547">Nucleotide-binding</keyword>
<evidence type="ECO:0000256" key="6">
    <source>
        <dbReference type="ARBA" id="ARBA00022840"/>
    </source>
</evidence>
<dbReference type="InParanoid" id="A0A1S4FEI3"/>
<dbReference type="SUPFAM" id="SSF52374">
    <property type="entry name" value="Nucleotidylyl transferase"/>
    <property type="match status" value="1"/>
</dbReference>
<dbReference type="PANTHER" id="PTHR43766">
    <property type="entry name" value="TRYPTOPHAN--TRNA LIGASE, MITOCHONDRIAL"/>
    <property type="match status" value="1"/>
</dbReference>
<dbReference type="GO" id="GO:0005759">
    <property type="term" value="C:mitochondrial matrix"/>
    <property type="evidence" value="ECO:0007669"/>
    <property type="project" value="UniProtKB-SubCell"/>
</dbReference>
<sequence length="375" mass="41465">MNRRFICCTSKLLQFTHRNASTQSQGSPSWPRKIFSGVQPTGALHIGNYLGAIKRWVDLQNAGEDVTYCIVDLHSITLPQDPEVLRQNSLQMAATLLACGIDPSKATLFLQSGVPQHAELSWILGCMTTMARLTHLAQYKEKSGKLKEVPLGLYIYPVLQAADIMLYKATHVPVGEDQIQHLQMAQSLARAFNNRFGTTFPSCHPIISDDTSCRVKSLRDPTKKMSKSDPDPKACIMLTDSPKAIIEKLKKSVTDFTSEVTFDPESRPGVANLITIHSLVSGSTPQQICEAAKGLNTGQYKQHVADAVVEHLNPIRDNIERYMADPDYLAGVIEEGCERAKAIAEKTLIEVKDKVGMNGFSLARTQRLLNEMKGK</sequence>
<dbReference type="EC" id="6.1.1.2" evidence="3"/>
<dbReference type="Gene3D" id="1.10.240.10">
    <property type="entry name" value="Tyrosyl-Transfer RNA Synthetase"/>
    <property type="match status" value="1"/>
</dbReference>
<evidence type="ECO:0000313" key="16">
    <source>
        <dbReference type="Proteomes" id="UP000008820"/>
    </source>
</evidence>
<dbReference type="PANTHER" id="PTHR43766:SF1">
    <property type="entry name" value="TRYPTOPHAN--TRNA LIGASE, MITOCHONDRIAL"/>
    <property type="match status" value="1"/>
</dbReference>
<evidence type="ECO:0000256" key="7">
    <source>
        <dbReference type="ARBA" id="ARBA00022917"/>
    </source>
</evidence>
<dbReference type="GO" id="GO:0004830">
    <property type="term" value="F:tryptophan-tRNA ligase activity"/>
    <property type="evidence" value="ECO:0007669"/>
    <property type="project" value="UniProtKB-EC"/>
</dbReference>
<comment type="similarity">
    <text evidence="2 14">Belongs to the class-I aminoacyl-tRNA synthetase family.</text>
</comment>
<evidence type="ECO:0000256" key="13">
    <source>
        <dbReference type="ARBA" id="ARBA00080951"/>
    </source>
</evidence>
<protein>
    <recommendedName>
        <fullName evidence="12">Tryptophan--tRNA ligase, mitochondrial</fullName>
        <ecNumber evidence="3">6.1.1.2</ecNumber>
    </recommendedName>
    <alternativeName>
        <fullName evidence="13">(Mt)TrpRS</fullName>
    </alternativeName>
    <alternativeName>
        <fullName evidence="9">Tryptophanyl-tRNA synthetase</fullName>
    </alternativeName>
</protein>
<accession>A0A1S4FEI3</accession>
<dbReference type="VEuPathDB" id="VectorBase:AAEL006769"/>
<evidence type="ECO:0000256" key="8">
    <source>
        <dbReference type="ARBA" id="ARBA00023146"/>
    </source>
</evidence>
<gene>
    <name evidence="15" type="primary">5568397</name>
</gene>
<dbReference type="InterPro" id="IPR002306">
    <property type="entry name" value="Trp-tRNA-ligase"/>
</dbReference>
<evidence type="ECO:0000256" key="10">
    <source>
        <dbReference type="ARBA" id="ARBA00049929"/>
    </source>
</evidence>
<organism evidence="15 16">
    <name type="scientific">Aedes aegypti</name>
    <name type="common">Yellowfever mosquito</name>
    <name type="synonym">Culex aegypti</name>
    <dbReference type="NCBI Taxonomy" id="7159"/>
    <lineage>
        <taxon>Eukaryota</taxon>
        <taxon>Metazoa</taxon>
        <taxon>Ecdysozoa</taxon>
        <taxon>Arthropoda</taxon>
        <taxon>Hexapoda</taxon>
        <taxon>Insecta</taxon>
        <taxon>Pterygota</taxon>
        <taxon>Neoptera</taxon>
        <taxon>Endopterygota</taxon>
        <taxon>Diptera</taxon>
        <taxon>Nematocera</taxon>
        <taxon>Culicoidea</taxon>
        <taxon>Culicidae</taxon>
        <taxon>Culicinae</taxon>
        <taxon>Aedini</taxon>
        <taxon>Aedes</taxon>
        <taxon>Stegomyia</taxon>
    </lineage>
</organism>
<dbReference type="Proteomes" id="UP000008820">
    <property type="component" value="Chromosome 3"/>
</dbReference>
<dbReference type="FunFam" id="3.40.50.620:FF:000082">
    <property type="entry name" value="MSW1p Mitochondrial tryptophanyl-tRNA synthetase"/>
    <property type="match status" value="1"/>
</dbReference>
<dbReference type="CDD" id="cd00806">
    <property type="entry name" value="TrpRS_core"/>
    <property type="match status" value="1"/>
</dbReference>
<dbReference type="HAMAP" id="MF_00140_B">
    <property type="entry name" value="Trp_tRNA_synth_B"/>
    <property type="match status" value="1"/>
</dbReference>
<dbReference type="InterPro" id="IPR024109">
    <property type="entry name" value="Trp-tRNA-ligase_bac-type"/>
</dbReference>
<evidence type="ECO:0000256" key="9">
    <source>
        <dbReference type="ARBA" id="ARBA00030268"/>
    </source>
</evidence>
<dbReference type="PRINTS" id="PR01039">
    <property type="entry name" value="TRNASYNTHTRP"/>
</dbReference>
<evidence type="ECO:0000256" key="5">
    <source>
        <dbReference type="ARBA" id="ARBA00022741"/>
    </source>
</evidence>
<reference evidence="15 16" key="1">
    <citation type="submission" date="2017-06" db="EMBL/GenBank/DDBJ databases">
        <title>Aedes aegypti genome working group (AGWG) sequencing and assembly.</title>
        <authorList>
            <consortium name="Aedes aegypti Genome Working Group (AGWG)"/>
            <person name="Matthews B.J."/>
        </authorList>
    </citation>
    <scope>NUCLEOTIDE SEQUENCE [LARGE SCALE GENOMIC DNA]</scope>
    <source>
        <strain evidence="15 16">LVP_AGWG</strain>
    </source>
</reference>
<evidence type="ECO:0000256" key="4">
    <source>
        <dbReference type="ARBA" id="ARBA00022598"/>
    </source>
</evidence>
<comment type="function">
    <text evidence="11">Catalyzes the attachment of tryptophan to tRNA(Trp) in a two-step reaction: tryptophan is first activated by ATP to form Trp-AMP and then transferred to the acceptor end of tRNA(Trp).</text>
</comment>
<proteinExistence type="inferred from homology"/>
<dbReference type="EnsemblMetazoa" id="AAEL006769-RA">
    <property type="protein sequence ID" value="AAEL006769-PA"/>
    <property type="gene ID" value="AAEL006769"/>
</dbReference>
<dbReference type="GO" id="GO:0005524">
    <property type="term" value="F:ATP binding"/>
    <property type="evidence" value="ECO:0007669"/>
    <property type="project" value="UniProtKB-KW"/>
</dbReference>
<dbReference type="InterPro" id="IPR050203">
    <property type="entry name" value="Trp-tRNA_synthetase"/>
</dbReference>
<dbReference type="GO" id="GO:0070183">
    <property type="term" value="P:mitochondrial tryptophanyl-tRNA aminoacylation"/>
    <property type="evidence" value="ECO:0007669"/>
    <property type="project" value="TreeGrafter"/>
</dbReference>
<comment type="subcellular location">
    <subcellularLocation>
        <location evidence="1">Mitochondrion matrix</location>
    </subcellularLocation>
</comment>
<evidence type="ECO:0000256" key="12">
    <source>
        <dbReference type="ARBA" id="ARBA00069760"/>
    </source>
</evidence>
<evidence type="ECO:0000256" key="1">
    <source>
        <dbReference type="ARBA" id="ARBA00004305"/>
    </source>
</evidence>
<name>A0A1S4FEI3_AEDAE</name>
<dbReference type="Pfam" id="PF00579">
    <property type="entry name" value="tRNA-synt_1b"/>
    <property type="match status" value="1"/>
</dbReference>
<dbReference type="PROSITE" id="PS00178">
    <property type="entry name" value="AA_TRNA_LIGASE_I"/>
    <property type="match status" value="1"/>
</dbReference>
<keyword evidence="4 14" id="KW-0436">Ligase</keyword>
<dbReference type="Gene3D" id="3.40.50.620">
    <property type="entry name" value="HUPs"/>
    <property type="match status" value="1"/>
</dbReference>
<evidence type="ECO:0000256" key="2">
    <source>
        <dbReference type="ARBA" id="ARBA00005594"/>
    </source>
</evidence>
<dbReference type="AlphaFoldDB" id="A0A1S4FEI3"/>
<comment type="catalytic activity">
    <reaction evidence="10">
        <text>tRNA(Trp) + L-tryptophan + ATP = L-tryptophyl-tRNA(Trp) + AMP + diphosphate + H(+)</text>
        <dbReference type="Rhea" id="RHEA:24080"/>
        <dbReference type="Rhea" id="RHEA-COMP:9671"/>
        <dbReference type="Rhea" id="RHEA-COMP:9705"/>
        <dbReference type="ChEBI" id="CHEBI:15378"/>
        <dbReference type="ChEBI" id="CHEBI:30616"/>
        <dbReference type="ChEBI" id="CHEBI:33019"/>
        <dbReference type="ChEBI" id="CHEBI:57912"/>
        <dbReference type="ChEBI" id="CHEBI:78442"/>
        <dbReference type="ChEBI" id="CHEBI:78535"/>
        <dbReference type="ChEBI" id="CHEBI:456215"/>
        <dbReference type="EC" id="6.1.1.2"/>
    </reaction>
</comment>